<keyword evidence="3" id="KW-1185">Reference proteome</keyword>
<evidence type="ECO:0000313" key="2">
    <source>
        <dbReference type="EMBL" id="MDC0667938.1"/>
    </source>
</evidence>
<feature type="domain" description="Methyltransferase" evidence="1">
    <location>
        <begin position="39"/>
        <end position="130"/>
    </location>
</feature>
<dbReference type="GO" id="GO:0032259">
    <property type="term" value="P:methylation"/>
    <property type="evidence" value="ECO:0007669"/>
    <property type="project" value="UniProtKB-KW"/>
</dbReference>
<keyword evidence="2" id="KW-0489">Methyltransferase</keyword>
<proteinExistence type="predicted"/>
<reference evidence="2 3" key="1">
    <citation type="submission" date="2022-11" db="EMBL/GenBank/DDBJ databases">
        <title>Minimal conservation of predation-associated metabolite biosynthetic gene clusters underscores biosynthetic potential of Myxococcota including descriptions for ten novel species: Archangium lansinium sp. nov., Myxococcus landrumus sp. nov., Nannocystis bai.</title>
        <authorList>
            <person name="Ahearne A."/>
            <person name="Stevens C."/>
            <person name="Dowd S."/>
        </authorList>
    </citation>
    <scope>NUCLEOTIDE SEQUENCE [LARGE SCALE GENOMIC DNA]</scope>
    <source>
        <strain evidence="2 3">NCELM</strain>
    </source>
</reference>
<dbReference type="Pfam" id="PF13649">
    <property type="entry name" value="Methyltransf_25"/>
    <property type="match status" value="1"/>
</dbReference>
<dbReference type="InterPro" id="IPR041698">
    <property type="entry name" value="Methyltransf_25"/>
</dbReference>
<protein>
    <submittedName>
        <fullName evidence="2">Class I SAM-dependent methyltransferase</fullName>
    </submittedName>
</protein>
<organism evidence="2 3">
    <name type="scientific">Nannocystis radixulma</name>
    <dbReference type="NCBI Taxonomy" id="2995305"/>
    <lineage>
        <taxon>Bacteria</taxon>
        <taxon>Pseudomonadati</taxon>
        <taxon>Myxococcota</taxon>
        <taxon>Polyangia</taxon>
        <taxon>Nannocystales</taxon>
        <taxon>Nannocystaceae</taxon>
        <taxon>Nannocystis</taxon>
    </lineage>
</organism>
<dbReference type="InterPro" id="IPR029063">
    <property type="entry name" value="SAM-dependent_MTases_sf"/>
</dbReference>
<comment type="caution">
    <text evidence="2">The sequence shown here is derived from an EMBL/GenBank/DDBJ whole genome shotgun (WGS) entry which is preliminary data.</text>
</comment>
<accession>A0ABT5B2H2</accession>
<dbReference type="Gene3D" id="3.40.50.150">
    <property type="entry name" value="Vaccinia Virus protein VP39"/>
    <property type="match status" value="1"/>
</dbReference>
<keyword evidence="2" id="KW-0808">Transferase</keyword>
<dbReference type="Proteomes" id="UP001217838">
    <property type="component" value="Unassembled WGS sequence"/>
</dbReference>
<evidence type="ECO:0000313" key="3">
    <source>
        <dbReference type="Proteomes" id="UP001217838"/>
    </source>
</evidence>
<dbReference type="PANTHER" id="PTHR43464">
    <property type="entry name" value="METHYLTRANSFERASE"/>
    <property type="match status" value="1"/>
</dbReference>
<dbReference type="PANTHER" id="PTHR43464:SF77">
    <property type="entry name" value="BLL3586 PROTEIN"/>
    <property type="match status" value="1"/>
</dbReference>
<dbReference type="RefSeq" id="WP_271996523.1">
    <property type="nucleotide sequence ID" value="NZ_JAQNDN010000003.1"/>
</dbReference>
<dbReference type="GO" id="GO:0008168">
    <property type="term" value="F:methyltransferase activity"/>
    <property type="evidence" value="ECO:0007669"/>
    <property type="project" value="UniProtKB-KW"/>
</dbReference>
<dbReference type="SUPFAM" id="SSF53335">
    <property type="entry name" value="S-adenosyl-L-methionine-dependent methyltransferases"/>
    <property type="match status" value="1"/>
</dbReference>
<gene>
    <name evidence="2" type="ORF">POL58_09320</name>
</gene>
<dbReference type="EMBL" id="JAQNDN010000003">
    <property type="protein sequence ID" value="MDC0667938.1"/>
    <property type="molecule type" value="Genomic_DNA"/>
</dbReference>
<evidence type="ECO:0000259" key="1">
    <source>
        <dbReference type="Pfam" id="PF13649"/>
    </source>
</evidence>
<name>A0ABT5B2H2_9BACT</name>
<dbReference type="CDD" id="cd02440">
    <property type="entry name" value="AdoMet_MTases"/>
    <property type="match status" value="1"/>
</dbReference>
<sequence>MSEFWENAFVRRQMMWGETPTRAALLARDEFAACGVKHVLIPGIGYGRNAVPFLESGMSVSGIEVSATAIDLARSKMGLEIPIFHGSVTDMPFDERRYDGIFCFGLIYLLDADERAKLLHDCENQLAPGGTMIFTVVSKAASMFAQGTKVGEDRVETQHGVRLFFYDADSIRREFAAHGLVDVFSIDETMPDGSLRPFLQVVCRPQRTPG</sequence>